<keyword evidence="8" id="KW-1185">Reference proteome</keyword>
<evidence type="ECO:0000313" key="8">
    <source>
        <dbReference type="Proteomes" id="UP000295727"/>
    </source>
</evidence>
<feature type="domain" description="Thiamine pyrophosphate enzyme N-terminal TPP-binding" evidence="6">
    <location>
        <begin position="23"/>
        <end position="140"/>
    </location>
</feature>
<evidence type="ECO:0000256" key="3">
    <source>
        <dbReference type="RuleBase" id="RU362132"/>
    </source>
</evidence>
<reference evidence="7 8" key="1">
    <citation type="submission" date="2019-03" db="EMBL/GenBank/DDBJ databases">
        <title>Paraburkholderia sp. 7MH5, isolated from subtropical forest soil.</title>
        <authorList>
            <person name="Gao Z.-H."/>
            <person name="Qiu L.-H."/>
        </authorList>
    </citation>
    <scope>NUCLEOTIDE SEQUENCE [LARGE SCALE GENOMIC DNA]</scope>
    <source>
        <strain evidence="7 8">7MH5</strain>
    </source>
</reference>
<dbReference type="InterPro" id="IPR012001">
    <property type="entry name" value="Thiamin_PyroP_enz_TPP-bd_dom"/>
</dbReference>
<dbReference type="InterPro" id="IPR011766">
    <property type="entry name" value="TPP_enzyme_TPP-bd"/>
</dbReference>
<dbReference type="PANTHER" id="PTHR18968:SF13">
    <property type="entry name" value="ACETOLACTATE SYNTHASE CATALYTIC SUBUNIT, MITOCHONDRIAL"/>
    <property type="match status" value="1"/>
</dbReference>
<dbReference type="EMBL" id="CP038151">
    <property type="protein sequence ID" value="QBR02875.1"/>
    <property type="molecule type" value="Genomic_DNA"/>
</dbReference>
<evidence type="ECO:0000256" key="1">
    <source>
        <dbReference type="ARBA" id="ARBA00007812"/>
    </source>
</evidence>
<dbReference type="Pfam" id="PF00205">
    <property type="entry name" value="TPP_enzyme_M"/>
    <property type="match status" value="1"/>
</dbReference>
<protein>
    <submittedName>
        <fullName evidence="7">Thiamine pyrophosphate-binding protein</fullName>
    </submittedName>
</protein>
<dbReference type="GO" id="GO:0009097">
    <property type="term" value="P:isoleucine biosynthetic process"/>
    <property type="evidence" value="ECO:0007669"/>
    <property type="project" value="TreeGrafter"/>
</dbReference>
<evidence type="ECO:0000256" key="2">
    <source>
        <dbReference type="ARBA" id="ARBA00023052"/>
    </source>
</evidence>
<dbReference type="Proteomes" id="UP000295727">
    <property type="component" value="Chromosome 4"/>
</dbReference>
<dbReference type="InterPro" id="IPR045229">
    <property type="entry name" value="TPP_enz"/>
</dbReference>
<dbReference type="Gene3D" id="3.40.50.970">
    <property type="match status" value="2"/>
</dbReference>
<dbReference type="InterPro" id="IPR029035">
    <property type="entry name" value="DHS-like_NAD/FAD-binding_dom"/>
</dbReference>
<dbReference type="Gene3D" id="3.40.50.1220">
    <property type="entry name" value="TPP-binding domain"/>
    <property type="match status" value="1"/>
</dbReference>
<dbReference type="GO" id="GO:0000287">
    <property type="term" value="F:magnesium ion binding"/>
    <property type="evidence" value="ECO:0007669"/>
    <property type="project" value="InterPro"/>
</dbReference>
<dbReference type="InterPro" id="IPR012000">
    <property type="entry name" value="Thiamin_PyroP_enz_cen_dom"/>
</dbReference>
<dbReference type="KEGG" id="ppai:E1956_37370"/>
<dbReference type="Pfam" id="PF02775">
    <property type="entry name" value="TPP_enzyme_C"/>
    <property type="match status" value="1"/>
</dbReference>
<keyword evidence="2 3" id="KW-0786">Thiamine pyrophosphate</keyword>
<gene>
    <name evidence="7" type="ORF">E1956_37370</name>
</gene>
<feature type="domain" description="Thiamine pyrophosphate enzyme TPP-binding" evidence="5">
    <location>
        <begin position="407"/>
        <end position="545"/>
    </location>
</feature>
<evidence type="ECO:0000259" key="6">
    <source>
        <dbReference type="Pfam" id="PF02776"/>
    </source>
</evidence>
<dbReference type="SUPFAM" id="SSF52518">
    <property type="entry name" value="Thiamin diphosphate-binding fold (THDP-binding)"/>
    <property type="match status" value="2"/>
</dbReference>
<dbReference type="SUPFAM" id="SSF52467">
    <property type="entry name" value="DHS-like NAD/FAD-binding domain"/>
    <property type="match status" value="1"/>
</dbReference>
<dbReference type="Pfam" id="PF02776">
    <property type="entry name" value="TPP_enzyme_N"/>
    <property type="match status" value="1"/>
</dbReference>
<dbReference type="GO" id="GO:0005948">
    <property type="term" value="C:acetolactate synthase complex"/>
    <property type="evidence" value="ECO:0007669"/>
    <property type="project" value="TreeGrafter"/>
</dbReference>
<dbReference type="PANTHER" id="PTHR18968">
    <property type="entry name" value="THIAMINE PYROPHOSPHATE ENZYMES"/>
    <property type="match status" value="1"/>
</dbReference>
<organism evidence="7 8">
    <name type="scientific">Paraburkholderia pallida</name>
    <dbReference type="NCBI Taxonomy" id="2547399"/>
    <lineage>
        <taxon>Bacteria</taxon>
        <taxon>Pseudomonadati</taxon>
        <taxon>Pseudomonadota</taxon>
        <taxon>Betaproteobacteria</taxon>
        <taxon>Burkholderiales</taxon>
        <taxon>Burkholderiaceae</taxon>
        <taxon>Paraburkholderia</taxon>
    </lineage>
</organism>
<dbReference type="InterPro" id="IPR029061">
    <property type="entry name" value="THDP-binding"/>
</dbReference>
<feature type="domain" description="Thiamine pyrophosphate enzyme central" evidence="4">
    <location>
        <begin position="213"/>
        <end position="344"/>
    </location>
</feature>
<evidence type="ECO:0000313" key="7">
    <source>
        <dbReference type="EMBL" id="QBR02875.1"/>
    </source>
</evidence>
<proteinExistence type="inferred from homology"/>
<sequence length="557" mass="58511">MPASPRAGIVEAPSTQDVSMATMTGGDAVYHALKAADVSCVFGIPSQHNLGLYDALCRHGDIRVVGTRHEQGAVHAADGYARATGKLGVAIVSTGPGTVNAVNGLYEAGFASSPVLLLTTQIDTRYLGKGKGFIHDADQQLAMLRTVTRRSERVLHARDIAATIHRVIADIGTGRPQPGAVEIPTDLLLAPLPHETYAYTAPPPLPADEAQFDAVARRLAESRKPLLWVGGGCVSANAADAVRELAERLGAPVVSSVNGRGVLPAGHPLYVGCQTHLPAFNDLLSQADLVLAIGTRFQALASQYWQQPMPKNLVHIDADAGVIGRNYPAALAVVADARLAVEGLLKRVAPIDVDGPFAALANEVRHTLQQTVSRMIGPDHQRIVETIETRLPADSPVVGDATITANTWGNYLLAIRGPRLAHYSTSLAIGPALPLGIGAALGTGKKTLVIHGDGGVMLNLAEIATAVQTHAPLVLCVFNDSGYGVLKGLQRVTTGRPYAVELHTPDFVALAAAMGMPGTRVRSADAFAHALETALAVDGPYLIEIDLDSLEPIRMFG</sequence>
<accession>A0A4P7D7F5</accession>
<comment type="similarity">
    <text evidence="1 3">Belongs to the TPP enzyme family.</text>
</comment>
<dbReference type="GO" id="GO:0050660">
    <property type="term" value="F:flavin adenine dinucleotide binding"/>
    <property type="evidence" value="ECO:0007669"/>
    <property type="project" value="TreeGrafter"/>
</dbReference>
<dbReference type="CDD" id="cd07035">
    <property type="entry name" value="TPP_PYR_POX_like"/>
    <property type="match status" value="1"/>
</dbReference>
<evidence type="ECO:0000259" key="5">
    <source>
        <dbReference type="Pfam" id="PF02775"/>
    </source>
</evidence>
<evidence type="ECO:0000259" key="4">
    <source>
        <dbReference type="Pfam" id="PF00205"/>
    </source>
</evidence>
<dbReference type="OrthoDB" id="2254214at2"/>
<dbReference type="GO" id="GO:0009099">
    <property type="term" value="P:L-valine biosynthetic process"/>
    <property type="evidence" value="ECO:0007669"/>
    <property type="project" value="TreeGrafter"/>
</dbReference>
<dbReference type="CDD" id="cd00568">
    <property type="entry name" value="TPP_enzymes"/>
    <property type="match status" value="1"/>
</dbReference>
<dbReference type="GO" id="GO:0003984">
    <property type="term" value="F:acetolactate synthase activity"/>
    <property type="evidence" value="ECO:0007669"/>
    <property type="project" value="TreeGrafter"/>
</dbReference>
<dbReference type="GO" id="GO:0030976">
    <property type="term" value="F:thiamine pyrophosphate binding"/>
    <property type="evidence" value="ECO:0007669"/>
    <property type="project" value="InterPro"/>
</dbReference>
<dbReference type="AlphaFoldDB" id="A0A4P7D7F5"/>
<name>A0A4P7D7F5_9BURK</name>